<dbReference type="HOGENOM" id="CLU_010194_1_3_6"/>
<dbReference type="Proteomes" id="UP000004699">
    <property type="component" value="Unassembled WGS sequence"/>
</dbReference>
<evidence type="ECO:0000256" key="2">
    <source>
        <dbReference type="ARBA" id="ARBA00023002"/>
    </source>
</evidence>
<dbReference type="EMBL" id="DS999411">
    <property type="protein sequence ID" value="EED34789.1"/>
    <property type="molecule type" value="Genomic_DNA"/>
</dbReference>
<proteinExistence type="inferred from homology"/>
<organism evidence="3 4">
    <name type="scientific">Luminiphilus syltensis NOR5-1B</name>
    <dbReference type="NCBI Taxonomy" id="565045"/>
    <lineage>
        <taxon>Bacteria</taxon>
        <taxon>Pseudomonadati</taxon>
        <taxon>Pseudomonadota</taxon>
        <taxon>Gammaproteobacteria</taxon>
        <taxon>Cellvibrionales</taxon>
        <taxon>Halieaceae</taxon>
        <taxon>Luminiphilus</taxon>
    </lineage>
</organism>
<comment type="similarity">
    <text evidence="1">Belongs to the short-chain dehydrogenases/reductases (SDR) family.</text>
</comment>
<dbReference type="GO" id="GO:0030497">
    <property type="term" value="P:fatty acid elongation"/>
    <property type="evidence" value="ECO:0007669"/>
    <property type="project" value="TreeGrafter"/>
</dbReference>
<dbReference type="PRINTS" id="PR00080">
    <property type="entry name" value="SDRFAMILY"/>
</dbReference>
<accession>B8KTB8</accession>
<dbReference type="GO" id="GO:0016616">
    <property type="term" value="F:oxidoreductase activity, acting on the CH-OH group of donors, NAD or NADP as acceptor"/>
    <property type="evidence" value="ECO:0007669"/>
    <property type="project" value="TreeGrafter"/>
</dbReference>
<dbReference type="PANTHER" id="PTHR42760:SF40">
    <property type="entry name" value="3-OXOACYL-[ACYL-CARRIER-PROTEIN] REDUCTASE, CHLOROPLASTIC"/>
    <property type="match status" value="1"/>
</dbReference>
<evidence type="ECO:0000256" key="1">
    <source>
        <dbReference type="ARBA" id="ARBA00006484"/>
    </source>
</evidence>
<dbReference type="OrthoDB" id="8665216at2"/>
<dbReference type="STRING" id="565045.NOR51B_728"/>
<reference evidence="4" key="1">
    <citation type="journal article" date="2013" name="BMC Microbiol.">
        <title>Taxonomy and evolution of bacteriochlorophyll a-containing members of the OM60/NOR5 clade of marine gammaproteobacteria: description of Luminiphilus syltensis gen. nov., sp. nov., reclassification of Haliea rubra as Pseudohaliea rubra gen. nov., comb. nov., and emendation of Chromatocurvus halotolerans.</title>
        <authorList>
            <person name="Spring S."/>
            <person name="Riedel T."/>
            <person name="Sproer C."/>
            <person name="Yan S."/>
            <person name="Harder J."/>
            <person name="Fuchs B.M."/>
        </authorList>
    </citation>
    <scope>NUCLEOTIDE SEQUENCE [LARGE SCALE GENOMIC DNA]</scope>
    <source>
        <strain evidence="4">NOR51-B</strain>
    </source>
</reference>
<dbReference type="CDD" id="cd05233">
    <property type="entry name" value="SDR_c"/>
    <property type="match status" value="1"/>
</dbReference>
<dbReference type="Gene3D" id="3.40.50.720">
    <property type="entry name" value="NAD(P)-binding Rossmann-like Domain"/>
    <property type="match status" value="1"/>
</dbReference>
<sequence>MDNHQHIVVTGGSTGIGAAICAQFLEKGVGVINLARRPLELKHPALTNITIDLSDREATRRVAAKIADRFEITGLVHNAGLIRADLVEAVDLADLDYLTQVHLGAAISLTQAVLPGMKARHFGRIILITSRAALGLQTRTSYSATKAGMMAMARTWALELGGDGITVNTVAPGPIADTEMFTSVTPVDSPKADALAASIPVKRLGRSSDVAAAVTFLAGADAGFITGQTLMVCGGASLGSLAL</sequence>
<dbReference type="PANTHER" id="PTHR42760">
    <property type="entry name" value="SHORT-CHAIN DEHYDROGENASES/REDUCTASES FAMILY MEMBER"/>
    <property type="match status" value="1"/>
</dbReference>
<protein>
    <submittedName>
        <fullName evidence="3">Short-chain dehydrogenase/reductase SDR</fullName>
    </submittedName>
</protein>
<dbReference type="Pfam" id="PF13561">
    <property type="entry name" value="adh_short_C2"/>
    <property type="match status" value="1"/>
</dbReference>
<name>B8KTB8_9GAMM</name>
<dbReference type="RefSeq" id="WP_009019537.1">
    <property type="nucleotide sequence ID" value="NZ_DS999411.1"/>
</dbReference>
<dbReference type="InterPro" id="IPR036291">
    <property type="entry name" value="NAD(P)-bd_dom_sf"/>
</dbReference>
<dbReference type="PRINTS" id="PR00081">
    <property type="entry name" value="GDHRDH"/>
</dbReference>
<evidence type="ECO:0000313" key="3">
    <source>
        <dbReference type="EMBL" id="EED34789.1"/>
    </source>
</evidence>
<dbReference type="SUPFAM" id="SSF51735">
    <property type="entry name" value="NAD(P)-binding Rossmann-fold domains"/>
    <property type="match status" value="1"/>
</dbReference>
<keyword evidence="4" id="KW-1185">Reference proteome</keyword>
<evidence type="ECO:0000313" key="4">
    <source>
        <dbReference type="Proteomes" id="UP000004699"/>
    </source>
</evidence>
<dbReference type="eggNOG" id="COG1028">
    <property type="taxonomic scope" value="Bacteria"/>
</dbReference>
<gene>
    <name evidence="3" type="ORF">NOR51B_728</name>
</gene>
<dbReference type="AlphaFoldDB" id="B8KTB8"/>
<dbReference type="FunFam" id="3.40.50.720:FF:000173">
    <property type="entry name" value="3-oxoacyl-[acyl-carrier protein] reductase"/>
    <property type="match status" value="1"/>
</dbReference>
<dbReference type="InterPro" id="IPR002347">
    <property type="entry name" value="SDR_fam"/>
</dbReference>
<keyword evidence="2" id="KW-0560">Oxidoreductase</keyword>